<dbReference type="EMBL" id="FJOG01000031">
    <property type="protein sequence ID" value="CZR65485.1"/>
    <property type="molecule type" value="Genomic_DNA"/>
</dbReference>
<evidence type="ECO:0000256" key="6">
    <source>
        <dbReference type="ARBA" id="ARBA00023163"/>
    </source>
</evidence>
<keyword evidence="12" id="KW-1185">Reference proteome</keyword>
<evidence type="ECO:0000256" key="2">
    <source>
        <dbReference type="ARBA" id="ARBA00008782"/>
    </source>
</evidence>
<evidence type="ECO:0000256" key="8">
    <source>
        <dbReference type="ARBA" id="ARBA00031256"/>
    </source>
</evidence>
<dbReference type="GO" id="GO:0006357">
    <property type="term" value="P:regulation of transcription by RNA polymerase II"/>
    <property type="evidence" value="ECO:0007669"/>
    <property type="project" value="InterPro"/>
</dbReference>
<evidence type="ECO:0000256" key="5">
    <source>
        <dbReference type="ARBA" id="ARBA00023159"/>
    </source>
</evidence>
<dbReference type="STRING" id="576137.A0A1L7XK95"/>
<dbReference type="GO" id="GO:0003712">
    <property type="term" value="F:transcription coregulator activity"/>
    <property type="evidence" value="ECO:0007669"/>
    <property type="project" value="InterPro"/>
</dbReference>
<dbReference type="PANTHER" id="PTHR35784:SF1">
    <property type="entry name" value="MEDIATOR OF RNA POLYMERASE II TRANSCRIPTION SUBUNIT 5"/>
    <property type="match status" value="1"/>
</dbReference>
<dbReference type="GO" id="GO:0016592">
    <property type="term" value="C:mediator complex"/>
    <property type="evidence" value="ECO:0007669"/>
    <property type="project" value="InterPro"/>
</dbReference>
<dbReference type="OrthoDB" id="5322661at2759"/>
<keyword evidence="6 9" id="KW-0804">Transcription</keyword>
<evidence type="ECO:0000256" key="7">
    <source>
        <dbReference type="ARBA" id="ARBA00023242"/>
    </source>
</evidence>
<evidence type="ECO:0000256" key="1">
    <source>
        <dbReference type="ARBA" id="ARBA00004123"/>
    </source>
</evidence>
<comment type="similarity">
    <text evidence="2 9">Belongs to the Mediator complex subunit 5 family.</text>
</comment>
<protein>
    <recommendedName>
        <fullName evidence="3 9">Mediator of RNA polymerase II transcription subunit 5</fullName>
    </recommendedName>
    <alternativeName>
        <fullName evidence="8 9">Mediator complex subunit 5</fullName>
    </alternativeName>
</protein>
<dbReference type="InterPro" id="IPR014801">
    <property type="entry name" value="Mediator_Med5_fun"/>
</dbReference>
<keyword evidence="5 9" id="KW-0010">Activator</keyword>
<sequence length="1045" mass="114805">MSTISSWQTFLTNSLATRLPPETFESYVQILNSRHPLSPNRICDIFLHPREGNDYSLDTRATKYIQILLSLKLVNIPAILKTLLKVSSFSKHSEEQIGHNESVKDTQDGNGQKENGPARWWRNSYGAEETLFYRLAKIISSGSAPSKIEEAAELVKACIQWMEVVIAASHAAQEMMGLDQTHTQEKNAQNMALGTLVIAVVENAQVMHALSKGSVPKATRKELSKTLANFVPLLLQNSAQAAARLEVFRTETLVAIEPVDKKEMAADKAIEDILDESIGLAHGVDSMVVEEVPIMNSRAGLYIYLNSLVRITDIPLMPGASADSVQLVARPLIDDNAIFAYLHNRYQGDIETTIIDFILAAFDVLANATFRNEKPQAITILRSFLINKVPVMLTTLCAQLFPPLTSEYCITQALGRVDTTAFPTLSNMFDESSSANNMFSDSVRQDFCFACCLHGLIQESSIEELLGDIPMQSLPAGGRYIKDDLVQQCLSDPERAEVLIGELENMDGNVGAVSQAITEVIGRLCSNKETMSLKTLCSQLSRKPSSLDVILLFEKPVIILQPICELLDNWRYDEDQGEYQPVYEEFGSVLLLALSFTHRYGLSTVDLGIRNADGFLAKFLRQGHLARATEDLTEQENSHLDGWIRGLFDSGGLGDELMSSCPPHDFYMLVPTLFSTIVTACHCKYLSEKALKDGLEYLVDTFLLPSLIPGITWLASHLWESRGDSNACLQILSALITNPASISNNTEASQMLNAILNIVAKNLEIKLRYVQRFEPSRQDVEPLSKALRGNLGWERRGASDHNELEAWTATPGGGLTVAIKHTIASLVQWALNPTANTHPASYTHRQFLACEKIHDAKRLVHTILEEIKTQTEAGNASIVYDVACAIVCSPDSASWDAGIQVDVLGTNTFQPLQRRLNLREALKNEAENAPKLHKTDPFTADTIVRLYRKVEAQLVMPQQTMLEHDALGGLDSGLHQALDSAVLEGAMADAGMGMDGLDDNQHGLGGMNDPHGDLMHGLMGGGDAGDLLDGFGTGNFNSTDDGMGF</sequence>
<organism evidence="11 12">
    <name type="scientific">Phialocephala subalpina</name>
    <dbReference type="NCBI Taxonomy" id="576137"/>
    <lineage>
        <taxon>Eukaryota</taxon>
        <taxon>Fungi</taxon>
        <taxon>Dikarya</taxon>
        <taxon>Ascomycota</taxon>
        <taxon>Pezizomycotina</taxon>
        <taxon>Leotiomycetes</taxon>
        <taxon>Helotiales</taxon>
        <taxon>Mollisiaceae</taxon>
        <taxon>Phialocephala</taxon>
        <taxon>Phialocephala fortinii species complex</taxon>
    </lineage>
</organism>
<accession>A0A1L7XK95</accession>
<evidence type="ECO:0000256" key="10">
    <source>
        <dbReference type="SAM" id="MobiDB-lite"/>
    </source>
</evidence>
<dbReference type="PANTHER" id="PTHR35784">
    <property type="entry name" value="MEDIATOR OF RNA POLYMERASE II TRANSCRIPTION SUBUNIT 5"/>
    <property type="match status" value="1"/>
</dbReference>
<feature type="compositionally biased region" description="Basic and acidic residues" evidence="10">
    <location>
        <begin position="95"/>
        <end position="107"/>
    </location>
</feature>
<evidence type="ECO:0000256" key="4">
    <source>
        <dbReference type="ARBA" id="ARBA00023015"/>
    </source>
</evidence>
<evidence type="ECO:0000313" key="11">
    <source>
        <dbReference type="EMBL" id="CZR65485.1"/>
    </source>
</evidence>
<comment type="function">
    <text evidence="9">Component of the Mediator complex, a coactivator involved in the regulated transcription of nearly all RNA polymerase II-dependent genes. Mediator functions as a bridge to convey information from gene-specific regulatory proteins to the basal RNA polymerase II transcription machinery. Mediator is recruited to promoters by direct interactions with regulatory proteins and serves as a scaffold for the assembly of a functional preinitiation complex with RNA polymerase II and the general transcription factors.</text>
</comment>
<comment type="subunit">
    <text evidence="9">Component of the Mediator complex.</text>
</comment>
<comment type="subcellular location">
    <subcellularLocation>
        <location evidence="1 9">Nucleus</location>
    </subcellularLocation>
</comment>
<evidence type="ECO:0000256" key="9">
    <source>
        <dbReference type="RuleBase" id="RU364142"/>
    </source>
</evidence>
<evidence type="ECO:0000256" key="3">
    <source>
        <dbReference type="ARBA" id="ARBA00020628"/>
    </source>
</evidence>
<gene>
    <name evidence="9" type="primary">MED5</name>
    <name evidence="11" type="ORF">PAC_15385</name>
</gene>
<proteinExistence type="inferred from homology"/>
<dbReference type="Pfam" id="PF08689">
    <property type="entry name" value="Med5"/>
    <property type="match status" value="1"/>
</dbReference>
<keyword evidence="7 9" id="KW-0539">Nucleus</keyword>
<name>A0A1L7XK95_9HELO</name>
<keyword evidence="4 9" id="KW-0805">Transcription regulation</keyword>
<feature type="region of interest" description="Disordered" evidence="10">
    <location>
        <begin position="95"/>
        <end position="119"/>
    </location>
</feature>
<dbReference type="AlphaFoldDB" id="A0A1L7XK95"/>
<reference evidence="11 12" key="1">
    <citation type="submission" date="2016-03" db="EMBL/GenBank/DDBJ databases">
        <authorList>
            <person name="Ploux O."/>
        </authorList>
    </citation>
    <scope>NUCLEOTIDE SEQUENCE [LARGE SCALE GENOMIC DNA]</scope>
    <source>
        <strain evidence="11 12">UAMH 11012</strain>
    </source>
</reference>
<evidence type="ECO:0000313" key="12">
    <source>
        <dbReference type="Proteomes" id="UP000184330"/>
    </source>
</evidence>
<dbReference type="Proteomes" id="UP000184330">
    <property type="component" value="Unassembled WGS sequence"/>
</dbReference>